<dbReference type="GO" id="GO:0098632">
    <property type="term" value="F:cell-cell adhesion mediator activity"/>
    <property type="evidence" value="ECO:0007669"/>
    <property type="project" value="TreeGrafter"/>
</dbReference>
<dbReference type="Pfam" id="PF07679">
    <property type="entry name" value="I-set"/>
    <property type="match status" value="3"/>
</dbReference>
<sequence>MSGHSTPRSTPRSTPPRSISPLSSRTFTPYSLNSAIRTRRLTSSPRFYAVPHNKICDLGDTVRFQCSVTGQPAPWTSWSKDGKPATPNARVTIREKEDLRFLEISEVTLEDAGLYTIKVENNYGSVEATARLEIMGHHGVHTGTTVRSYSANRSSPSFGRRLVGSTARVGGQFTLSADIQASPSPATSWYKDGELLVKSDKVTPTWDGKVARLELDNLEISDSGIYTCIAENEIGKTRCSAELSVLNTPDISDAELQPPVFETGLPNRITIREGITYEMTVKIAGSQPLDVIWTKDSAELVNCSDFKYVDYGDGRYGLRFLDTFLEDSGIYTCEAFNEHGDATTTTTLVVGGEAMEDDTPLFSCSYGA</sequence>
<protein>
    <submittedName>
        <fullName evidence="5">Myosin light chain kinase, smooth muscle-like</fullName>
    </submittedName>
</protein>
<dbReference type="GO" id="GO:0070593">
    <property type="term" value="P:dendrite self-avoidance"/>
    <property type="evidence" value="ECO:0007669"/>
    <property type="project" value="TreeGrafter"/>
</dbReference>
<dbReference type="Proteomes" id="UP000079169">
    <property type="component" value="Unplaced"/>
</dbReference>
<dbReference type="FunFam" id="2.60.40.10:FF:000107">
    <property type="entry name" value="Myosin, light chain kinase a"/>
    <property type="match status" value="2"/>
</dbReference>
<dbReference type="InterPro" id="IPR003599">
    <property type="entry name" value="Ig_sub"/>
</dbReference>
<dbReference type="AlphaFoldDB" id="A0A3Q0J3P5"/>
<dbReference type="STRING" id="121845.A0A3Q0J3P5"/>
<feature type="region of interest" description="Disordered" evidence="2">
    <location>
        <begin position="1"/>
        <end position="26"/>
    </location>
</feature>
<reference evidence="5" key="1">
    <citation type="submission" date="2025-08" db="UniProtKB">
        <authorList>
            <consortium name="RefSeq"/>
        </authorList>
    </citation>
    <scope>IDENTIFICATION</scope>
</reference>
<dbReference type="RefSeq" id="XP_026683109.1">
    <property type="nucleotide sequence ID" value="XM_026827308.1"/>
</dbReference>
<dbReference type="InterPro" id="IPR013098">
    <property type="entry name" value="Ig_I-set"/>
</dbReference>
<dbReference type="GO" id="GO:0005886">
    <property type="term" value="C:plasma membrane"/>
    <property type="evidence" value="ECO:0007669"/>
    <property type="project" value="TreeGrafter"/>
</dbReference>
<keyword evidence="4" id="KW-1185">Reference proteome</keyword>
<feature type="domain" description="Ig-like" evidence="3">
    <location>
        <begin position="156"/>
        <end position="244"/>
    </location>
</feature>
<dbReference type="PANTHER" id="PTHR10075:SF14">
    <property type="entry name" value="CELL ADHESION MOLECULE DSCAM2-RELATED"/>
    <property type="match status" value="1"/>
</dbReference>
<dbReference type="PANTHER" id="PTHR10075">
    <property type="entry name" value="BASIGIN RELATED"/>
    <property type="match status" value="1"/>
</dbReference>
<proteinExistence type="predicted"/>
<name>A0A3Q0J3P5_DIACI</name>
<dbReference type="PROSITE" id="PS50835">
    <property type="entry name" value="IG_LIKE"/>
    <property type="match status" value="3"/>
</dbReference>
<accession>A0A3Q0J3P5</accession>
<gene>
    <name evidence="5" type="primary">LOC113469527</name>
</gene>
<feature type="domain" description="Ig-like" evidence="3">
    <location>
        <begin position="258"/>
        <end position="349"/>
    </location>
</feature>
<dbReference type="GO" id="GO:0007411">
    <property type="term" value="P:axon guidance"/>
    <property type="evidence" value="ECO:0007669"/>
    <property type="project" value="TreeGrafter"/>
</dbReference>
<dbReference type="InterPro" id="IPR013783">
    <property type="entry name" value="Ig-like_fold"/>
</dbReference>
<dbReference type="SUPFAM" id="SSF48726">
    <property type="entry name" value="Immunoglobulin"/>
    <property type="match status" value="3"/>
</dbReference>
<dbReference type="GeneID" id="113469527"/>
<feature type="domain" description="Ig-like" evidence="3">
    <location>
        <begin position="45"/>
        <end position="133"/>
    </location>
</feature>
<dbReference type="PaxDb" id="121845-A0A3Q0J3P5"/>
<dbReference type="KEGG" id="dci:113469527"/>
<dbReference type="SMART" id="SM00408">
    <property type="entry name" value="IGc2"/>
    <property type="match status" value="3"/>
</dbReference>
<organism evidence="4 5">
    <name type="scientific">Diaphorina citri</name>
    <name type="common">Asian citrus psyllid</name>
    <dbReference type="NCBI Taxonomy" id="121845"/>
    <lineage>
        <taxon>Eukaryota</taxon>
        <taxon>Metazoa</taxon>
        <taxon>Ecdysozoa</taxon>
        <taxon>Arthropoda</taxon>
        <taxon>Hexapoda</taxon>
        <taxon>Insecta</taxon>
        <taxon>Pterygota</taxon>
        <taxon>Neoptera</taxon>
        <taxon>Paraneoptera</taxon>
        <taxon>Hemiptera</taxon>
        <taxon>Sternorrhyncha</taxon>
        <taxon>Psylloidea</taxon>
        <taxon>Psyllidae</taxon>
        <taxon>Diaphorininae</taxon>
        <taxon>Diaphorina</taxon>
    </lineage>
</organism>
<evidence type="ECO:0000259" key="3">
    <source>
        <dbReference type="PROSITE" id="PS50835"/>
    </source>
</evidence>
<dbReference type="GO" id="GO:0007156">
    <property type="term" value="P:homophilic cell adhesion via plasma membrane adhesion molecules"/>
    <property type="evidence" value="ECO:0007669"/>
    <property type="project" value="TreeGrafter"/>
</dbReference>
<dbReference type="InterPro" id="IPR003598">
    <property type="entry name" value="Ig_sub2"/>
</dbReference>
<evidence type="ECO:0000313" key="5">
    <source>
        <dbReference type="RefSeq" id="XP_026683109.1"/>
    </source>
</evidence>
<dbReference type="FunFam" id="2.60.40.10:FF:001452">
    <property type="entry name" value="Uncharacterized protein, isoform F"/>
    <property type="match status" value="1"/>
</dbReference>
<dbReference type="Gene3D" id="2.60.40.10">
    <property type="entry name" value="Immunoglobulins"/>
    <property type="match status" value="3"/>
</dbReference>
<dbReference type="InterPro" id="IPR007110">
    <property type="entry name" value="Ig-like_dom"/>
</dbReference>
<dbReference type="InterPro" id="IPR036179">
    <property type="entry name" value="Ig-like_dom_sf"/>
</dbReference>
<dbReference type="SMART" id="SM00409">
    <property type="entry name" value="IG"/>
    <property type="match status" value="3"/>
</dbReference>
<dbReference type="GO" id="GO:0030424">
    <property type="term" value="C:axon"/>
    <property type="evidence" value="ECO:0007669"/>
    <property type="project" value="TreeGrafter"/>
</dbReference>
<evidence type="ECO:0000256" key="2">
    <source>
        <dbReference type="SAM" id="MobiDB-lite"/>
    </source>
</evidence>
<keyword evidence="1" id="KW-0393">Immunoglobulin domain</keyword>
<evidence type="ECO:0000256" key="1">
    <source>
        <dbReference type="ARBA" id="ARBA00023319"/>
    </source>
</evidence>
<evidence type="ECO:0000313" key="4">
    <source>
        <dbReference type="Proteomes" id="UP000079169"/>
    </source>
</evidence>